<dbReference type="OrthoDB" id="7060726at2"/>
<proteinExistence type="predicted"/>
<dbReference type="AlphaFoldDB" id="A0A432ZU08"/>
<protein>
    <submittedName>
        <fullName evidence="1">Uncharacterized protein</fullName>
    </submittedName>
</protein>
<evidence type="ECO:0000313" key="1">
    <source>
        <dbReference type="EMBL" id="RUO81425.1"/>
    </source>
</evidence>
<keyword evidence="2" id="KW-1185">Reference proteome</keyword>
<sequence>MRDILPEFIMESLRDRYLAAVSDAESTFGMNSGDEDALTGALGQAVAMPRNQKFSTPEGLYTVDIGYTKLRGRGKNAPERIYGSDGIFQIRIYDANGNVIRSKGLPFQSKKNWKGKNRKLSDQVRDMEQYTPGGIVIDFNSVSYGACRAKDVIQAEGDRTRIKEDGKLHRLGQLLGDDFLECEIGTLNLFYDPVKELYKIDGGDFHVITTGIEMPNNALQRTSR</sequence>
<organism evidence="1 2">
    <name type="scientific">Idiomarina tyrosinivorans</name>
    <dbReference type="NCBI Taxonomy" id="1445662"/>
    <lineage>
        <taxon>Bacteria</taxon>
        <taxon>Pseudomonadati</taxon>
        <taxon>Pseudomonadota</taxon>
        <taxon>Gammaproteobacteria</taxon>
        <taxon>Alteromonadales</taxon>
        <taxon>Idiomarinaceae</taxon>
        <taxon>Idiomarina</taxon>
    </lineage>
</organism>
<name>A0A432ZU08_9GAMM</name>
<accession>A0A432ZU08</accession>
<dbReference type="RefSeq" id="WP_126840766.1">
    <property type="nucleotide sequence ID" value="NZ_PIQH01000001.1"/>
</dbReference>
<comment type="caution">
    <text evidence="1">The sequence shown here is derived from an EMBL/GenBank/DDBJ whole genome shotgun (WGS) entry which is preliminary data.</text>
</comment>
<evidence type="ECO:0000313" key="2">
    <source>
        <dbReference type="Proteomes" id="UP000287996"/>
    </source>
</evidence>
<dbReference type="Proteomes" id="UP000287996">
    <property type="component" value="Unassembled WGS sequence"/>
</dbReference>
<reference evidence="1 2" key="1">
    <citation type="journal article" date="2011" name="Front. Microbiol.">
        <title>Genomic signatures of strain selection and enhancement in Bacillus atrophaeus var. globigii, a historical biowarfare simulant.</title>
        <authorList>
            <person name="Gibbons H.S."/>
            <person name="Broomall S.M."/>
            <person name="McNew L.A."/>
            <person name="Daligault H."/>
            <person name="Chapman C."/>
            <person name="Bruce D."/>
            <person name="Karavis M."/>
            <person name="Krepps M."/>
            <person name="McGregor P.A."/>
            <person name="Hong C."/>
            <person name="Park K.H."/>
            <person name="Akmal A."/>
            <person name="Feldman A."/>
            <person name="Lin J.S."/>
            <person name="Chang W.E."/>
            <person name="Higgs B.W."/>
            <person name="Demirev P."/>
            <person name="Lindquist J."/>
            <person name="Liem A."/>
            <person name="Fochler E."/>
            <person name="Read T.D."/>
            <person name="Tapia R."/>
            <person name="Johnson S."/>
            <person name="Bishop-Lilly K.A."/>
            <person name="Detter C."/>
            <person name="Han C."/>
            <person name="Sozhamannan S."/>
            <person name="Rosenzweig C.N."/>
            <person name="Skowronski E.W."/>
        </authorList>
    </citation>
    <scope>NUCLEOTIDE SEQUENCE [LARGE SCALE GENOMIC DNA]</scope>
    <source>
        <strain evidence="1 2">CC-PW-9</strain>
    </source>
</reference>
<dbReference type="EMBL" id="PIQH01000001">
    <property type="protein sequence ID" value="RUO81425.1"/>
    <property type="molecule type" value="Genomic_DNA"/>
</dbReference>
<gene>
    <name evidence="1" type="ORF">CWI84_01310</name>
</gene>